<comment type="subcellular location">
    <subcellularLocation>
        <location evidence="1 7">Cell membrane</location>
        <topology evidence="1 7">Multi-pass membrane protein</topology>
    </subcellularLocation>
</comment>
<keyword evidence="10" id="KW-1185">Reference proteome</keyword>
<dbReference type="Gene3D" id="1.10.3720.10">
    <property type="entry name" value="MetI-like"/>
    <property type="match status" value="1"/>
</dbReference>
<dbReference type="SUPFAM" id="SSF161098">
    <property type="entry name" value="MetI-like"/>
    <property type="match status" value="1"/>
</dbReference>
<evidence type="ECO:0000259" key="8">
    <source>
        <dbReference type="PROSITE" id="PS50928"/>
    </source>
</evidence>
<feature type="domain" description="ABC transmembrane type-1" evidence="8">
    <location>
        <begin position="70"/>
        <end position="283"/>
    </location>
</feature>
<dbReference type="PANTHER" id="PTHR30193:SF37">
    <property type="entry name" value="INNER MEMBRANE ABC TRANSPORTER PERMEASE PROTEIN YCJO"/>
    <property type="match status" value="1"/>
</dbReference>
<dbReference type="GO" id="GO:0005886">
    <property type="term" value="C:plasma membrane"/>
    <property type="evidence" value="ECO:0007669"/>
    <property type="project" value="UniProtKB-SubCell"/>
</dbReference>
<dbReference type="PANTHER" id="PTHR30193">
    <property type="entry name" value="ABC TRANSPORTER PERMEASE PROTEIN"/>
    <property type="match status" value="1"/>
</dbReference>
<dbReference type="CDD" id="cd06261">
    <property type="entry name" value="TM_PBP2"/>
    <property type="match status" value="1"/>
</dbReference>
<evidence type="ECO:0000256" key="4">
    <source>
        <dbReference type="ARBA" id="ARBA00022692"/>
    </source>
</evidence>
<gene>
    <name evidence="9" type="ORF">SAMN06265827_11417</name>
</gene>
<evidence type="ECO:0000256" key="3">
    <source>
        <dbReference type="ARBA" id="ARBA00022475"/>
    </source>
</evidence>
<evidence type="ECO:0000256" key="6">
    <source>
        <dbReference type="ARBA" id="ARBA00023136"/>
    </source>
</evidence>
<dbReference type="AlphaFoldDB" id="A0A285H4F8"/>
<keyword evidence="5 7" id="KW-1133">Transmembrane helix</keyword>
<keyword evidence="3" id="KW-1003">Cell membrane</keyword>
<dbReference type="InterPro" id="IPR051393">
    <property type="entry name" value="ABC_transporter_permease"/>
</dbReference>
<evidence type="ECO:0000256" key="7">
    <source>
        <dbReference type="RuleBase" id="RU363032"/>
    </source>
</evidence>
<protein>
    <submittedName>
        <fullName evidence="9">Carbohydrate ABC transporter membrane protein 1, CUT1 family</fullName>
    </submittedName>
</protein>
<feature type="transmembrane region" description="Helical" evidence="7">
    <location>
        <begin position="214"/>
        <end position="231"/>
    </location>
</feature>
<evidence type="ECO:0000256" key="5">
    <source>
        <dbReference type="ARBA" id="ARBA00022989"/>
    </source>
</evidence>
<dbReference type="OrthoDB" id="9773727at2"/>
<evidence type="ECO:0000313" key="9">
    <source>
        <dbReference type="EMBL" id="SNY30625.1"/>
    </source>
</evidence>
<organism evidence="9 10">
    <name type="scientific">Orenia metallireducens</name>
    <dbReference type="NCBI Taxonomy" id="1413210"/>
    <lineage>
        <taxon>Bacteria</taxon>
        <taxon>Bacillati</taxon>
        <taxon>Bacillota</taxon>
        <taxon>Clostridia</taxon>
        <taxon>Halanaerobiales</taxon>
        <taxon>Halobacteroidaceae</taxon>
        <taxon>Orenia</taxon>
    </lineage>
</organism>
<reference evidence="10" key="1">
    <citation type="submission" date="2017-09" db="EMBL/GenBank/DDBJ databases">
        <authorList>
            <person name="Varghese N."/>
            <person name="Submissions S."/>
        </authorList>
    </citation>
    <scope>NUCLEOTIDE SEQUENCE [LARGE SCALE GENOMIC DNA]</scope>
    <source>
        <strain evidence="10">MSL47</strain>
    </source>
</reference>
<accession>A0A285H4F8</accession>
<comment type="similarity">
    <text evidence="7">Belongs to the binding-protein-dependent transport system permease family.</text>
</comment>
<proteinExistence type="inferred from homology"/>
<dbReference type="RefSeq" id="WP_097018017.1">
    <property type="nucleotide sequence ID" value="NZ_OBDZ01000014.1"/>
</dbReference>
<keyword evidence="2 7" id="KW-0813">Transport</keyword>
<dbReference type="GO" id="GO:0055085">
    <property type="term" value="P:transmembrane transport"/>
    <property type="evidence" value="ECO:0007669"/>
    <property type="project" value="InterPro"/>
</dbReference>
<feature type="transmembrane region" description="Helical" evidence="7">
    <location>
        <begin position="262"/>
        <end position="282"/>
    </location>
</feature>
<dbReference type="InterPro" id="IPR000515">
    <property type="entry name" value="MetI-like"/>
</dbReference>
<feature type="transmembrane region" description="Helical" evidence="7">
    <location>
        <begin position="108"/>
        <end position="128"/>
    </location>
</feature>
<dbReference type="Proteomes" id="UP000219573">
    <property type="component" value="Unassembled WGS sequence"/>
</dbReference>
<keyword evidence="6 7" id="KW-0472">Membrane</keyword>
<dbReference type="PROSITE" id="PS50928">
    <property type="entry name" value="ABC_TM1"/>
    <property type="match status" value="1"/>
</dbReference>
<evidence type="ECO:0000256" key="1">
    <source>
        <dbReference type="ARBA" id="ARBA00004651"/>
    </source>
</evidence>
<evidence type="ECO:0000256" key="2">
    <source>
        <dbReference type="ARBA" id="ARBA00022448"/>
    </source>
</evidence>
<feature type="transmembrane region" description="Helical" evidence="7">
    <location>
        <begin position="12"/>
        <end position="34"/>
    </location>
</feature>
<dbReference type="Pfam" id="PF00528">
    <property type="entry name" value="BPD_transp_1"/>
    <property type="match status" value="1"/>
</dbReference>
<keyword evidence="4 7" id="KW-0812">Transmembrane</keyword>
<dbReference type="InterPro" id="IPR035906">
    <property type="entry name" value="MetI-like_sf"/>
</dbReference>
<evidence type="ECO:0000313" key="10">
    <source>
        <dbReference type="Proteomes" id="UP000219573"/>
    </source>
</evidence>
<dbReference type="EMBL" id="OBDZ01000014">
    <property type="protein sequence ID" value="SNY30625.1"/>
    <property type="molecule type" value="Genomic_DNA"/>
</dbReference>
<sequence>MKDFFRKNMKNISPYLFIAPFFMLFIVFFLYPIFYSLVLSFSKWTSGGLEFVGIQNYLYLLTDPVFWKSLLNTGQILVIQVPIMLLLACVVAVLINSKHTKYKALFRLGFFVPVIIDLVTYSLVFSLMFNERYGIINQFLTSIGMKGIPWFSNGIWAKVMIAIAMTWRWTGYNSIIILSGLQSIPGTIYEAATIDGANKIDTFFKITIPMLKPVLLFCMILSTIGTLQLFTEPYMLTKGGPNNETLTAIYYIYDRAFGSFKFGLASAGAYIVTTIIGILSYIQLKVSDGGEI</sequence>
<name>A0A285H4F8_9FIRM</name>
<feature type="transmembrane region" description="Helical" evidence="7">
    <location>
        <begin position="76"/>
        <end position="96"/>
    </location>
</feature>